<dbReference type="GO" id="GO:0046933">
    <property type="term" value="F:proton-transporting ATP synthase activity, rotational mechanism"/>
    <property type="evidence" value="ECO:0007669"/>
    <property type="project" value="UniProtKB-UniRule"/>
</dbReference>
<keyword evidence="4 15" id="KW-1003">Cell membrane</keyword>
<evidence type="ECO:0000256" key="12">
    <source>
        <dbReference type="ARBA" id="ARBA00025198"/>
    </source>
</evidence>
<dbReference type="InterPro" id="IPR050059">
    <property type="entry name" value="ATP_synthase_B_chain"/>
</dbReference>
<evidence type="ECO:0000313" key="17">
    <source>
        <dbReference type="EMBL" id="SFK05053.1"/>
    </source>
</evidence>
<dbReference type="GO" id="GO:0005886">
    <property type="term" value="C:plasma membrane"/>
    <property type="evidence" value="ECO:0007669"/>
    <property type="project" value="UniProtKB-SubCell"/>
</dbReference>
<keyword evidence="11 15" id="KW-0066">ATP synthesis</keyword>
<dbReference type="RefSeq" id="WP_244532040.1">
    <property type="nucleotide sequence ID" value="NZ_FOSN01000001.1"/>
</dbReference>
<keyword evidence="5 15" id="KW-0138">CF(0)</keyword>
<keyword evidence="8 15" id="KW-1133">Transmembrane helix</keyword>
<keyword evidence="18" id="KW-1185">Reference proteome</keyword>
<dbReference type="CDD" id="cd06503">
    <property type="entry name" value="ATP-synt_Fo_b"/>
    <property type="match status" value="1"/>
</dbReference>
<evidence type="ECO:0000313" key="18">
    <source>
        <dbReference type="Proteomes" id="UP000198755"/>
    </source>
</evidence>
<keyword evidence="3 15" id="KW-0813">Transport</keyword>
<evidence type="ECO:0000256" key="15">
    <source>
        <dbReference type="HAMAP-Rule" id="MF_01398"/>
    </source>
</evidence>
<dbReference type="EMBL" id="FOSN01000001">
    <property type="protein sequence ID" value="SFK05053.1"/>
    <property type="molecule type" value="Genomic_DNA"/>
</dbReference>
<dbReference type="PANTHER" id="PTHR33445">
    <property type="entry name" value="ATP SYNTHASE SUBUNIT B', CHLOROPLASTIC"/>
    <property type="match status" value="1"/>
</dbReference>
<keyword evidence="6 15" id="KW-0812">Transmembrane</keyword>
<dbReference type="STRING" id="1612308.SAMN05444581_101505"/>
<comment type="function">
    <text evidence="12 15">F(1)F(0) ATP synthase produces ATP from ADP in the presence of a proton or sodium gradient. F-type ATPases consist of two structural domains, F(1) containing the extramembraneous catalytic core and F(0) containing the membrane proton channel, linked together by a central stalk and a peripheral stalk. During catalysis, ATP synthesis in the catalytic domain of F(1) is coupled via a rotary mechanism of the central stalk subunits to proton translocation.</text>
</comment>
<feature type="region of interest" description="Disordered" evidence="16">
    <location>
        <begin position="37"/>
        <end position="57"/>
    </location>
</feature>
<keyword evidence="7 15" id="KW-0375">Hydrogen ion transport</keyword>
<sequence>MTDVNDRLVALAKSLGQRASETLSRIAKTAAAYAQADTPASSDHSSSKFSTSPLPHASHPAPPVWPVLAASAILAAGLAIGLQSSDGSRTAISEMKEQIVVMKSRFDSFEQSSKVTEQASKALLTDLDHRFAAAESVSNSTLAEVKKLAANQPTTRILAPGETVVALPNLGPLEQRLAQLEEKLNPHVAAAEGSEHETGTEHAPGAFPPFESANFAPLIIWLVLSFGLLYLLMSKIALPRVEGILHARAGKIRTDLAEAHASRARSQEAAEANDKKIADAKAAAQAVAQETQTKLNAESEAKRHALEADLNGKLAAAETQIAQKKAEAMSHVGDIAQDAAAAIVEHITGKPADASAVAAAVAAEKA</sequence>
<keyword evidence="10 15" id="KW-0472">Membrane</keyword>
<evidence type="ECO:0000256" key="4">
    <source>
        <dbReference type="ARBA" id="ARBA00022475"/>
    </source>
</evidence>
<reference evidence="17 18" key="1">
    <citation type="submission" date="2016-10" db="EMBL/GenBank/DDBJ databases">
        <authorList>
            <person name="de Groot N.N."/>
        </authorList>
    </citation>
    <scope>NUCLEOTIDE SEQUENCE [LARGE SCALE GENOMIC DNA]</scope>
    <source>
        <strain evidence="17 18">NE2</strain>
    </source>
</reference>
<comment type="subcellular location">
    <subcellularLocation>
        <location evidence="1">Cell inner membrane</location>
        <topology evidence="1">Single-pass membrane protein</topology>
    </subcellularLocation>
    <subcellularLocation>
        <location evidence="15">Cell membrane</location>
        <topology evidence="15">Single-pass membrane protein</topology>
    </subcellularLocation>
</comment>
<evidence type="ECO:0000256" key="13">
    <source>
        <dbReference type="ARBA" id="ARBA00025614"/>
    </source>
</evidence>
<keyword evidence="9 15" id="KW-0406">Ion transport</keyword>
<evidence type="ECO:0000256" key="10">
    <source>
        <dbReference type="ARBA" id="ARBA00023136"/>
    </source>
</evidence>
<dbReference type="PANTHER" id="PTHR33445:SF1">
    <property type="entry name" value="ATP SYNTHASE SUBUNIT B"/>
    <property type="match status" value="1"/>
</dbReference>
<gene>
    <name evidence="15" type="primary">atpF</name>
    <name evidence="17" type="ORF">SAMN05444581_101505</name>
</gene>
<evidence type="ECO:0000256" key="1">
    <source>
        <dbReference type="ARBA" id="ARBA00004377"/>
    </source>
</evidence>
<evidence type="ECO:0000256" key="9">
    <source>
        <dbReference type="ARBA" id="ARBA00023065"/>
    </source>
</evidence>
<evidence type="ECO:0000256" key="16">
    <source>
        <dbReference type="SAM" id="MobiDB-lite"/>
    </source>
</evidence>
<organism evidence="17 18">
    <name type="scientific">Methylocapsa palsarum</name>
    <dbReference type="NCBI Taxonomy" id="1612308"/>
    <lineage>
        <taxon>Bacteria</taxon>
        <taxon>Pseudomonadati</taxon>
        <taxon>Pseudomonadota</taxon>
        <taxon>Alphaproteobacteria</taxon>
        <taxon>Hyphomicrobiales</taxon>
        <taxon>Beijerinckiaceae</taxon>
        <taxon>Methylocapsa</taxon>
    </lineage>
</organism>
<evidence type="ECO:0000256" key="6">
    <source>
        <dbReference type="ARBA" id="ARBA00022692"/>
    </source>
</evidence>
<evidence type="ECO:0000256" key="2">
    <source>
        <dbReference type="ARBA" id="ARBA00005513"/>
    </source>
</evidence>
<dbReference type="GO" id="GO:0045259">
    <property type="term" value="C:proton-transporting ATP synthase complex"/>
    <property type="evidence" value="ECO:0007669"/>
    <property type="project" value="UniProtKB-KW"/>
</dbReference>
<evidence type="ECO:0000256" key="3">
    <source>
        <dbReference type="ARBA" id="ARBA00022448"/>
    </source>
</evidence>
<dbReference type="Pfam" id="PF00430">
    <property type="entry name" value="ATP-synt_B"/>
    <property type="match status" value="1"/>
</dbReference>
<accession>A0A1I3WCY6</accession>
<feature type="transmembrane region" description="Helical" evidence="15">
    <location>
        <begin position="218"/>
        <end position="238"/>
    </location>
</feature>
<evidence type="ECO:0000256" key="14">
    <source>
        <dbReference type="ARBA" id="ARBA00025830"/>
    </source>
</evidence>
<proteinExistence type="inferred from homology"/>
<dbReference type="Proteomes" id="UP000198755">
    <property type="component" value="Unassembled WGS sequence"/>
</dbReference>
<evidence type="ECO:0000256" key="8">
    <source>
        <dbReference type="ARBA" id="ARBA00022989"/>
    </source>
</evidence>
<dbReference type="AlphaFoldDB" id="A0A1I3WCY6"/>
<comment type="function">
    <text evidence="13">Component of the F(0) channel, it forms part of the peripheral stalk, linking F(1) to F(0). The b'-subunit is a diverged and duplicated form of b found in plants and photosynthetic bacteria.</text>
</comment>
<name>A0A1I3WCY6_9HYPH</name>
<dbReference type="InterPro" id="IPR002146">
    <property type="entry name" value="ATP_synth_b/b'su_bac/chlpt"/>
</dbReference>
<dbReference type="HAMAP" id="MF_01398">
    <property type="entry name" value="ATP_synth_b_bprime"/>
    <property type="match status" value="1"/>
</dbReference>
<protein>
    <recommendedName>
        <fullName evidence="15">ATP synthase subunit b</fullName>
    </recommendedName>
    <alternativeName>
        <fullName evidence="15">ATP synthase F(0) sector subunit b</fullName>
    </alternativeName>
    <alternativeName>
        <fullName evidence="15">ATPase subunit I</fullName>
    </alternativeName>
    <alternativeName>
        <fullName evidence="15">F-type ATPase subunit b</fullName>
        <shortName evidence="15">F-ATPase subunit b</shortName>
    </alternativeName>
</protein>
<comment type="similarity">
    <text evidence="2 15">Belongs to the ATPase B chain family.</text>
</comment>
<evidence type="ECO:0000256" key="11">
    <source>
        <dbReference type="ARBA" id="ARBA00023310"/>
    </source>
</evidence>
<dbReference type="GO" id="GO:0046961">
    <property type="term" value="F:proton-transporting ATPase activity, rotational mechanism"/>
    <property type="evidence" value="ECO:0007669"/>
    <property type="project" value="TreeGrafter"/>
</dbReference>
<comment type="subunit">
    <text evidence="14 15">F-type ATPases have 2 components, F(1) - the catalytic core - and F(0) - the membrane proton channel. F(1) has five subunits: alpha(3), beta(3), gamma(1), delta(1), epsilon(1). F(0) has three main subunits: a(1), b(2) and c(10-14). The alpha and beta chains form an alternating ring which encloses part of the gamma chain. F(1) is attached to F(0) by a central stalk formed by the gamma and epsilon chains, while a peripheral stalk is formed by the delta and b chains.</text>
</comment>
<evidence type="ECO:0000256" key="5">
    <source>
        <dbReference type="ARBA" id="ARBA00022547"/>
    </source>
</evidence>
<evidence type="ECO:0000256" key="7">
    <source>
        <dbReference type="ARBA" id="ARBA00022781"/>
    </source>
</evidence>